<proteinExistence type="predicted"/>
<dbReference type="Proteomes" id="UP000256661">
    <property type="component" value="Unassembled WGS sequence"/>
</dbReference>
<name>A0A3D9SN02_9ACTN</name>
<dbReference type="AlphaFoldDB" id="A0A3D9SN02"/>
<feature type="transmembrane region" description="Helical" evidence="1">
    <location>
        <begin position="77"/>
        <end position="99"/>
    </location>
</feature>
<feature type="transmembrane region" description="Helical" evidence="1">
    <location>
        <begin position="45"/>
        <end position="70"/>
    </location>
</feature>
<sequence length="144" mass="15039">MRTTTSRMLGFAAAVAIPAGAFLPWYGDVQASEFPLEDLFAGTDGATTGTAASAAMLLLATGVVALVAVLARSRLTAWPAVLGTLAIQILWIVMNALHFDPVPFESTDFRVGFWVTFAGTVGLLVAAVLPGDRPRCDCAPAVRS</sequence>
<feature type="transmembrane region" description="Helical" evidence="1">
    <location>
        <begin position="111"/>
        <end position="129"/>
    </location>
</feature>
<protein>
    <submittedName>
        <fullName evidence="2">Uncharacterized protein</fullName>
    </submittedName>
</protein>
<keyword evidence="1" id="KW-0812">Transmembrane</keyword>
<reference evidence="2 3" key="1">
    <citation type="submission" date="2018-08" db="EMBL/GenBank/DDBJ databases">
        <title>Sequencing the genomes of 1000 actinobacteria strains.</title>
        <authorList>
            <person name="Klenk H.-P."/>
        </authorList>
    </citation>
    <scope>NUCLEOTIDE SEQUENCE [LARGE SCALE GENOMIC DNA]</scope>
    <source>
        <strain evidence="2 3">DSM 43927</strain>
    </source>
</reference>
<organism evidence="2 3">
    <name type="scientific">Thermomonospora umbrina</name>
    <dbReference type="NCBI Taxonomy" id="111806"/>
    <lineage>
        <taxon>Bacteria</taxon>
        <taxon>Bacillati</taxon>
        <taxon>Actinomycetota</taxon>
        <taxon>Actinomycetes</taxon>
        <taxon>Streptosporangiales</taxon>
        <taxon>Thermomonosporaceae</taxon>
        <taxon>Thermomonospora</taxon>
    </lineage>
</organism>
<gene>
    <name evidence="2" type="ORF">DFJ69_2773</name>
</gene>
<keyword evidence="1" id="KW-1133">Transmembrane helix</keyword>
<evidence type="ECO:0000313" key="2">
    <source>
        <dbReference type="EMBL" id="REE97306.1"/>
    </source>
</evidence>
<keyword evidence="3" id="KW-1185">Reference proteome</keyword>
<dbReference type="RefSeq" id="WP_147312297.1">
    <property type="nucleotide sequence ID" value="NZ_QTTT01000001.1"/>
</dbReference>
<evidence type="ECO:0000256" key="1">
    <source>
        <dbReference type="SAM" id="Phobius"/>
    </source>
</evidence>
<dbReference type="EMBL" id="QTTT01000001">
    <property type="protein sequence ID" value="REE97306.1"/>
    <property type="molecule type" value="Genomic_DNA"/>
</dbReference>
<accession>A0A3D9SN02</accession>
<evidence type="ECO:0000313" key="3">
    <source>
        <dbReference type="Proteomes" id="UP000256661"/>
    </source>
</evidence>
<comment type="caution">
    <text evidence="2">The sequence shown here is derived from an EMBL/GenBank/DDBJ whole genome shotgun (WGS) entry which is preliminary data.</text>
</comment>
<keyword evidence="1" id="KW-0472">Membrane</keyword>